<protein>
    <submittedName>
        <fullName evidence="1">Uncharacterized protein</fullName>
    </submittedName>
</protein>
<evidence type="ECO:0000313" key="1">
    <source>
        <dbReference type="EMBL" id="CAL1394095.1"/>
    </source>
</evidence>
<name>A0AAV2F7B7_9ROSI</name>
<evidence type="ECO:0000313" key="2">
    <source>
        <dbReference type="Proteomes" id="UP001497516"/>
    </source>
</evidence>
<dbReference type="EMBL" id="OZ034819">
    <property type="protein sequence ID" value="CAL1394095.1"/>
    <property type="molecule type" value="Genomic_DNA"/>
</dbReference>
<sequence>MERQYRRPKLASAAALGHVEKGVRFDLLDQERNAGSKVLVPSIAIIGIRQEKAEVDHPHALGYRVNQRLSLAIQSLHVHGYYIGWKSINIYGIGIHGWMD</sequence>
<dbReference type="Proteomes" id="UP001497516">
    <property type="component" value="Chromosome 6"/>
</dbReference>
<gene>
    <name evidence="1" type="ORF">LTRI10_LOCUS34618</name>
</gene>
<keyword evidence="2" id="KW-1185">Reference proteome</keyword>
<organism evidence="1 2">
    <name type="scientific">Linum trigynum</name>
    <dbReference type="NCBI Taxonomy" id="586398"/>
    <lineage>
        <taxon>Eukaryota</taxon>
        <taxon>Viridiplantae</taxon>
        <taxon>Streptophyta</taxon>
        <taxon>Embryophyta</taxon>
        <taxon>Tracheophyta</taxon>
        <taxon>Spermatophyta</taxon>
        <taxon>Magnoliopsida</taxon>
        <taxon>eudicotyledons</taxon>
        <taxon>Gunneridae</taxon>
        <taxon>Pentapetalae</taxon>
        <taxon>rosids</taxon>
        <taxon>fabids</taxon>
        <taxon>Malpighiales</taxon>
        <taxon>Linaceae</taxon>
        <taxon>Linum</taxon>
    </lineage>
</organism>
<reference evidence="1 2" key="1">
    <citation type="submission" date="2024-04" db="EMBL/GenBank/DDBJ databases">
        <authorList>
            <person name="Fracassetti M."/>
        </authorList>
    </citation>
    <scope>NUCLEOTIDE SEQUENCE [LARGE SCALE GENOMIC DNA]</scope>
</reference>
<accession>A0AAV2F7B7</accession>
<dbReference type="AlphaFoldDB" id="A0AAV2F7B7"/>
<proteinExistence type="predicted"/>